<gene>
    <name evidence="3" type="ORF">PT974_09078</name>
</gene>
<feature type="transmembrane region" description="Helical" evidence="2">
    <location>
        <begin position="175"/>
        <end position="193"/>
    </location>
</feature>
<keyword evidence="2" id="KW-0812">Transmembrane</keyword>
<comment type="caution">
    <text evidence="3">The sequence shown here is derived from an EMBL/GenBank/DDBJ whole genome shotgun (WGS) entry which is preliminary data.</text>
</comment>
<feature type="region of interest" description="Disordered" evidence="1">
    <location>
        <begin position="342"/>
        <end position="381"/>
    </location>
</feature>
<sequence length="381" mass="41487">MHLTGVILQHQELSSRASGHKPPSSAKNGDSNCSANILDWIIFIGALVILCGSWWIVELPILFSAETHQQLAPTTVRHRVGHRLKKFWRAIEWNCTRSLMPSSVAVFAMARNSDPKSWPGLYYFGSERESQDASPLTAAQWTKIALTDAAPLLVHILLVYRGSAGLGKDSTLPPGSWLLPYLVAPVLGCYLVIISKLRRRVWRRFAIMVAIPVLMVVGAALVLISYFTATNRGFGPAFAGILASCWVVIMLPWSLMFCCGGTFHFVFFLYSAAARACLFILSMVGSPKNFPFCSGSATPLAIVSGVLGGIIVYWLGLMGNIQCQGYRTDLRKMIDIDPAAPRATEASQEELAVLQAEPSEQGNGEEAGIIGVPPQPEKPSP</sequence>
<keyword evidence="2" id="KW-1133">Transmembrane helix</keyword>
<feature type="transmembrane region" description="Helical" evidence="2">
    <location>
        <begin position="37"/>
        <end position="57"/>
    </location>
</feature>
<reference evidence="3 4" key="1">
    <citation type="submission" date="2024-01" db="EMBL/GenBank/DDBJ databases">
        <title>Complete genome of Cladobotryum mycophilum ATHUM6906.</title>
        <authorList>
            <person name="Christinaki A.C."/>
            <person name="Myridakis A.I."/>
            <person name="Kouvelis V.N."/>
        </authorList>
    </citation>
    <scope>NUCLEOTIDE SEQUENCE [LARGE SCALE GENOMIC DNA]</scope>
    <source>
        <strain evidence="3 4">ATHUM6906</strain>
    </source>
</reference>
<keyword evidence="4" id="KW-1185">Reference proteome</keyword>
<organism evidence="3 4">
    <name type="scientific">Cladobotryum mycophilum</name>
    <dbReference type="NCBI Taxonomy" id="491253"/>
    <lineage>
        <taxon>Eukaryota</taxon>
        <taxon>Fungi</taxon>
        <taxon>Dikarya</taxon>
        <taxon>Ascomycota</taxon>
        <taxon>Pezizomycotina</taxon>
        <taxon>Sordariomycetes</taxon>
        <taxon>Hypocreomycetidae</taxon>
        <taxon>Hypocreales</taxon>
        <taxon>Hypocreaceae</taxon>
        <taxon>Cladobotryum</taxon>
    </lineage>
</organism>
<feature type="transmembrane region" description="Helical" evidence="2">
    <location>
        <begin position="265"/>
        <end position="285"/>
    </location>
</feature>
<feature type="transmembrane region" description="Helical" evidence="2">
    <location>
        <begin position="233"/>
        <end position="253"/>
    </location>
</feature>
<dbReference type="Proteomes" id="UP001338125">
    <property type="component" value="Unassembled WGS sequence"/>
</dbReference>
<accession>A0ABR0SFA2</accession>
<keyword evidence="2" id="KW-0472">Membrane</keyword>
<evidence type="ECO:0000313" key="3">
    <source>
        <dbReference type="EMBL" id="KAK5990805.1"/>
    </source>
</evidence>
<feature type="transmembrane region" description="Helical" evidence="2">
    <location>
        <begin position="205"/>
        <end position="227"/>
    </location>
</feature>
<dbReference type="EMBL" id="JAVFKD010000014">
    <property type="protein sequence ID" value="KAK5990805.1"/>
    <property type="molecule type" value="Genomic_DNA"/>
</dbReference>
<proteinExistence type="predicted"/>
<evidence type="ECO:0000313" key="4">
    <source>
        <dbReference type="Proteomes" id="UP001338125"/>
    </source>
</evidence>
<feature type="transmembrane region" description="Helical" evidence="2">
    <location>
        <begin position="297"/>
        <end position="317"/>
    </location>
</feature>
<evidence type="ECO:0000256" key="2">
    <source>
        <dbReference type="SAM" id="Phobius"/>
    </source>
</evidence>
<name>A0ABR0SFA2_9HYPO</name>
<protein>
    <submittedName>
        <fullName evidence="3">Uncharacterized protein</fullName>
    </submittedName>
</protein>
<evidence type="ECO:0000256" key="1">
    <source>
        <dbReference type="SAM" id="MobiDB-lite"/>
    </source>
</evidence>